<dbReference type="OrthoDB" id="9787572at2"/>
<evidence type="ECO:0000313" key="1">
    <source>
        <dbReference type="EMBL" id="ABV34151.1"/>
    </source>
</evidence>
<dbReference type="RefSeq" id="WP_012003627.1">
    <property type="nucleotide sequence ID" value="NC_009828.1"/>
</dbReference>
<dbReference type="eggNOG" id="COG2179">
    <property type="taxonomic scope" value="Bacteria"/>
</dbReference>
<keyword evidence="2" id="KW-1185">Reference proteome</keyword>
<name>A8F7L7_PSELT</name>
<protein>
    <submittedName>
        <fullName evidence="1">HAD superfamily (Subfamily IIIA) phosphatase, TIGR01668</fullName>
    </submittedName>
</protein>
<dbReference type="Proteomes" id="UP000002016">
    <property type="component" value="Chromosome"/>
</dbReference>
<dbReference type="EMBL" id="CP000812">
    <property type="protein sequence ID" value="ABV34151.1"/>
    <property type="molecule type" value="Genomic_DNA"/>
</dbReference>
<reference evidence="1 2" key="1">
    <citation type="submission" date="2007-08" db="EMBL/GenBank/DDBJ databases">
        <title>Complete sequence of Thermotoga lettingae TMO.</title>
        <authorList>
            <consortium name="US DOE Joint Genome Institute"/>
            <person name="Copeland A."/>
            <person name="Lucas S."/>
            <person name="Lapidus A."/>
            <person name="Barry K."/>
            <person name="Glavina del Rio T."/>
            <person name="Dalin E."/>
            <person name="Tice H."/>
            <person name="Pitluck S."/>
            <person name="Foster B."/>
            <person name="Bruce D."/>
            <person name="Schmutz J."/>
            <person name="Larimer F."/>
            <person name="Land M."/>
            <person name="Hauser L."/>
            <person name="Kyrpides N."/>
            <person name="Mikhailova N."/>
            <person name="Nelson K."/>
            <person name="Gogarten J.P."/>
            <person name="Noll K."/>
            <person name="Richardson P."/>
        </authorList>
    </citation>
    <scope>NUCLEOTIDE SEQUENCE [LARGE SCALE GENOMIC DNA]</scope>
    <source>
        <strain evidence="2">ATCC BAA-301 / DSM 14385 / NBRC 107922 / TMO</strain>
    </source>
</reference>
<dbReference type="Gene3D" id="3.40.50.1000">
    <property type="entry name" value="HAD superfamily/HAD-like"/>
    <property type="match status" value="1"/>
</dbReference>
<dbReference type="InterPro" id="IPR023214">
    <property type="entry name" value="HAD_sf"/>
</dbReference>
<proteinExistence type="predicted"/>
<reference evidence="1 2" key="2">
    <citation type="journal article" date="2009" name="Proc. Natl. Acad. Sci. U.S.A.">
        <title>On the chimeric nature, thermophilic origin, and phylogenetic placement of the Thermotogales.</title>
        <authorList>
            <person name="Zhaxybayeva O."/>
            <person name="Swithers K.S."/>
            <person name="Lapierre P."/>
            <person name="Fournier G.P."/>
            <person name="Bickhart D.M."/>
            <person name="DeBoy R.T."/>
            <person name="Nelson K.E."/>
            <person name="Nesbo C.L."/>
            <person name="Doolittle W.F."/>
            <person name="Gogarten J.P."/>
            <person name="Noll K.M."/>
        </authorList>
    </citation>
    <scope>NUCLEOTIDE SEQUENCE [LARGE SCALE GENOMIC DNA]</scope>
    <source>
        <strain evidence="2">ATCC BAA-301 / DSM 14385 / NBRC 107922 / TMO</strain>
    </source>
</reference>
<evidence type="ECO:0000313" key="2">
    <source>
        <dbReference type="Proteomes" id="UP000002016"/>
    </source>
</evidence>
<dbReference type="AlphaFoldDB" id="A8F7L7"/>
<dbReference type="KEGG" id="tle:Tlet_1597"/>
<dbReference type="HOGENOM" id="CLU_056221_4_0_0"/>
<sequence length="161" mass="18963">MGVFKFLKPDEFLESVDKIDIGKFILNGKDVFIFDFDNTLGLWRSSKIEERFRYVIDEIKSKRGKILIASNGRPRKISLDGAHIIWRSRKPLTFKIKKFLLDNQIPVNRVVMIGDQIFTDILAGNLLGVYTVKVEPLSRHEFFFTRILRFFERIVLKIIRK</sequence>
<dbReference type="STRING" id="416591.Tlet_1597"/>
<dbReference type="SUPFAM" id="SSF56784">
    <property type="entry name" value="HAD-like"/>
    <property type="match status" value="1"/>
</dbReference>
<gene>
    <name evidence="1" type="ordered locus">Tlet_1597</name>
</gene>
<accession>A8F7L7</accession>
<dbReference type="Pfam" id="PF13242">
    <property type="entry name" value="Hydrolase_like"/>
    <property type="match status" value="1"/>
</dbReference>
<organism evidence="1 2">
    <name type="scientific">Pseudothermotoga lettingae (strain ATCC BAA-301 / DSM 14385 / NBRC 107922 / TMO)</name>
    <name type="common">Thermotoga lettingae</name>
    <dbReference type="NCBI Taxonomy" id="416591"/>
    <lineage>
        <taxon>Bacteria</taxon>
        <taxon>Thermotogati</taxon>
        <taxon>Thermotogota</taxon>
        <taxon>Thermotogae</taxon>
        <taxon>Thermotogales</taxon>
        <taxon>Thermotogaceae</taxon>
        <taxon>Pseudothermotoga</taxon>
    </lineage>
</organism>
<dbReference type="InterPro" id="IPR036412">
    <property type="entry name" value="HAD-like_sf"/>
</dbReference>